<evidence type="ECO:0000256" key="16">
    <source>
        <dbReference type="ARBA" id="ARBA00049551"/>
    </source>
</evidence>
<comment type="function">
    <text evidence="17">Core subunit of the mitochondrial membrane respiratory chain NADH dehydrogenase (Complex I) which catalyzes electron transfer from NADH through the respiratory chain, using ubiquinone as an electron acceptor. Essential for the catalytic activity and assembly of complex I.</text>
</comment>
<keyword evidence="5 17" id="KW-0813">Transport</keyword>
<feature type="domain" description="NADH-Ubiquinone oxidoreductase (complex I) chain 5 N-terminal" evidence="19">
    <location>
        <begin position="43"/>
        <end position="89"/>
    </location>
</feature>
<accession>A0A0A7E801</accession>
<evidence type="ECO:0000256" key="9">
    <source>
        <dbReference type="ARBA" id="ARBA00022967"/>
    </source>
</evidence>
<evidence type="ECO:0000256" key="1">
    <source>
        <dbReference type="ARBA" id="ARBA00003257"/>
    </source>
</evidence>
<protein>
    <recommendedName>
        <fullName evidence="4 17">NADH-ubiquinone oxidoreductase chain 5</fullName>
        <ecNumber evidence="3 17">7.1.1.2</ecNumber>
    </recommendedName>
</protein>
<organism evidence="21">
    <name type="scientific">Synacanthotermes sp. TB-2014</name>
    <dbReference type="NCBI Taxonomy" id="1576357"/>
    <lineage>
        <taxon>Eukaryota</taxon>
        <taxon>Metazoa</taxon>
        <taxon>Ecdysozoa</taxon>
        <taxon>Arthropoda</taxon>
        <taxon>Hexapoda</taxon>
        <taxon>Insecta</taxon>
        <taxon>Pterygota</taxon>
        <taxon>Neoptera</taxon>
        <taxon>Polyneoptera</taxon>
        <taxon>Dictyoptera</taxon>
        <taxon>Blattodea</taxon>
        <taxon>Blattoidea</taxon>
        <taxon>Termitoidae</taxon>
        <taxon>Termitidae</taxon>
        <taxon>Macrotermitinae</taxon>
        <taxon>Synacanthotermes</taxon>
    </lineage>
</organism>
<dbReference type="InterPro" id="IPR001750">
    <property type="entry name" value="ND/Mrp_TM"/>
</dbReference>
<comment type="function">
    <text evidence="1">Core subunit of the mitochondrial membrane respiratory chain NADH dehydrogenase (Complex I) that is believed to belong to the minimal assembly required for catalysis. Complex I functions in the transfer of electrons from NADH to the respiratory chain. The immediate electron acceptor for the enzyme is believed to be ubiquinone.</text>
</comment>
<evidence type="ECO:0000256" key="3">
    <source>
        <dbReference type="ARBA" id="ARBA00012944"/>
    </source>
</evidence>
<dbReference type="GO" id="GO:0003954">
    <property type="term" value="F:NADH dehydrogenase activity"/>
    <property type="evidence" value="ECO:0007669"/>
    <property type="project" value="TreeGrafter"/>
</dbReference>
<comment type="subcellular location">
    <subcellularLocation>
        <location evidence="2">Mitochondrion inner membrane</location>
        <topology evidence="2">Multi-pass membrane protein</topology>
    </subcellularLocation>
</comment>
<keyword evidence="14 17" id="KW-0496">Mitochondrion</keyword>
<comment type="similarity">
    <text evidence="17">Belongs to the complex I subunit 5 family.</text>
</comment>
<evidence type="ECO:0000259" key="18">
    <source>
        <dbReference type="Pfam" id="PF00361"/>
    </source>
</evidence>
<name>A0A0A7E801_9NEOP</name>
<proteinExistence type="inferred from homology"/>
<comment type="catalytic activity">
    <reaction evidence="16 17">
        <text>a ubiquinone + NADH + 5 H(+)(in) = a ubiquinol + NAD(+) + 4 H(+)(out)</text>
        <dbReference type="Rhea" id="RHEA:29091"/>
        <dbReference type="Rhea" id="RHEA-COMP:9565"/>
        <dbReference type="Rhea" id="RHEA-COMP:9566"/>
        <dbReference type="ChEBI" id="CHEBI:15378"/>
        <dbReference type="ChEBI" id="CHEBI:16389"/>
        <dbReference type="ChEBI" id="CHEBI:17976"/>
        <dbReference type="ChEBI" id="CHEBI:57540"/>
        <dbReference type="ChEBI" id="CHEBI:57945"/>
        <dbReference type="EC" id="7.1.1.2"/>
    </reaction>
</comment>
<sequence length="575" mass="64381">MFMSICFVGFVFLFLLGWFSCFCGVYFLMSDLVYFVDWNIVTLNGSSVIMTFLFDWMSLLFMGFVFIISSLVILYSDDYMFGDLNILRFISLVLMFVVSMMFLIVSPNVISILLGWDGLGLVSYLLVIYYQNVSSYGAGMLTVLSNRIGDVALLMVIAWMINFGSWSFIYYLDFLSDSVEMAVISFLVVLAAMTSSAQIPFSSWLPAAMAAPTPVSALVHSSTLVTAGVYLLIRFSPSFGLWLNIFLLLVSGLTMFMAGLGANFEYDLSSIIALSTLSQLGLMIMTISIGLSSLAFFHLLTHALFSALLFMCAGGVIHSMGDSQDIRFMGGLSFYMPFTSSCLMVSNFALCGMPFLSGFYSSDFILEMFSMSYVNVFGFFLLFLSTGLTVCYSFRLFYFVMCGDFNFVSSHSMVETGYNMVFGMVGLLVMSIFGGSSLMWLICPTPSIICLPYCLSFLTLLVIGVGGWLGYMLASSVFGDGLFSMGWYNSSFFSGSMWYMPFLSTYSTSFWPLEIGHGSMSVFDFGWMEYFGGQGFYWVFFNFSSVNQWFQYNGLSVFLGFFVMWVVILLFVFSY</sequence>
<evidence type="ECO:0000256" key="8">
    <source>
        <dbReference type="ARBA" id="ARBA00022792"/>
    </source>
</evidence>
<dbReference type="InterPro" id="IPR001516">
    <property type="entry name" value="Proton_antipo_N"/>
</dbReference>
<feature type="transmembrane region" description="Helical" evidence="17">
    <location>
        <begin position="450"/>
        <end position="471"/>
    </location>
</feature>
<evidence type="ECO:0000256" key="2">
    <source>
        <dbReference type="ARBA" id="ARBA00004448"/>
    </source>
</evidence>
<dbReference type="EMBL" id="KP026270">
    <property type="protein sequence ID" value="AIY61757.1"/>
    <property type="molecule type" value="Genomic_DNA"/>
</dbReference>
<keyword evidence="13 17" id="KW-0830">Ubiquinone</keyword>
<feature type="domain" description="NADH dehydrogenase subunit 5 C-terminal" evidence="20">
    <location>
        <begin position="392"/>
        <end position="572"/>
    </location>
</feature>
<feature type="transmembrane region" description="Helical" evidence="17">
    <location>
        <begin position="239"/>
        <end position="260"/>
    </location>
</feature>
<keyword evidence="9" id="KW-1278">Translocase</keyword>
<dbReference type="AlphaFoldDB" id="A0A0A7E801"/>
<evidence type="ECO:0000256" key="11">
    <source>
        <dbReference type="ARBA" id="ARBA00022989"/>
    </source>
</evidence>
<evidence type="ECO:0000256" key="15">
    <source>
        <dbReference type="ARBA" id="ARBA00023136"/>
    </source>
</evidence>
<feature type="transmembrane region" description="Helical" evidence="17">
    <location>
        <begin position="151"/>
        <end position="169"/>
    </location>
</feature>
<evidence type="ECO:0000256" key="17">
    <source>
        <dbReference type="RuleBase" id="RU003404"/>
    </source>
</evidence>
<feature type="transmembrane region" description="Helical" evidence="17">
    <location>
        <begin position="181"/>
        <end position="201"/>
    </location>
</feature>
<dbReference type="GO" id="GO:0005743">
    <property type="term" value="C:mitochondrial inner membrane"/>
    <property type="evidence" value="ECO:0007669"/>
    <property type="project" value="UniProtKB-SubCell"/>
</dbReference>
<dbReference type="Pfam" id="PF00662">
    <property type="entry name" value="Proton_antipo_N"/>
    <property type="match status" value="1"/>
</dbReference>
<gene>
    <name evidence="21" type="primary">nad5</name>
</gene>
<keyword evidence="10" id="KW-0249">Electron transport</keyword>
<dbReference type="PANTHER" id="PTHR42829">
    <property type="entry name" value="NADH-UBIQUINONE OXIDOREDUCTASE CHAIN 5"/>
    <property type="match status" value="1"/>
</dbReference>
<dbReference type="Pfam" id="PF06455">
    <property type="entry name" value="NADH5_C"/>
    <property type="match status" value="1"/>
</dbReference>
<dbReference type="EC" id="7.1.1.2" evidence="3 17"/>
<feature type="transmembrane region" description="Helical" evidence="17">
    <location>
        <begin position="272"/>
        <end position="297"/>
    </location>
</feature>
<evidence type="ECO:0000313" key="21">
    <source>
        <dbReference type="EMBL" id="AIY61757.1"/>
    </source>
</evidence>
<dbReference type="InterPro" id="IPR010934">
    <property type="entry name" value="NADH_DH_su5_C"/>
</dbReference>
<dbReference type="Pfam" id="PF00361">
    <property type="entry name" value="Proton_antipo_M"/>
    <property type="match status" value="1"/>
</dbReference>
<keyword evidence="6" id="KW-0679">Respiratory chain</keyword>
<feature type="transmembrane region" description="Helical" evidence="17">
    <location>
        <begin position="332"/>
        <end position="358"/>
    </location>
</feature>
<dbReference type="GO" id="GO:0015990">
    <property type="term" value="P:electron transport coupled proton transport"/>
    <property type="evidence" value="ECO:0007669"/>
    <property type="project" value="TreeGrafter"/>
</dbReference>
<dbReference type="PRINTS" id="PR01434">
    <property type="entry name" value="NADHDHGNASE5"/>
</dbReference>
<evidence type="ECO:0000259" key="19">
    <source>
        <dbReference type="Pfam" id="PF00662"/>
    </source>
</evidence>
<feature type="transmembrane region" description="Helical" evidence="17">
    <location>
        <begin position="303"/>
        <end position="320"/>
    </location>
</feature>
<keyword evidence="11 17" id="KW-1133">Transmembrane helix</keyword>
<dbReference type="PRINTS" id="PR01435">
    <property type="entry name" value="NPOXDRDTASE5"/>
</dbReference>
<evidence type="ECO:0000256" key="14">
    <source>
        <dbReference type="ARBA" id="ARBA00023128"/>
    </source>
</evidence>
<dbReference type="GO" id="GO:0008137">
    <property type="term" value="F:NADH dehydrogenase (ubiquinone) activity"/>
    <property type="evidence" value="ECO:0007669"/>
    <property type="project" value="UniProtKB-EC"/>
</dbReference>
<evidence type="ECO:0000256" key="10">
    <source>
        <dbReference type="ARBA" id="ARBA00022982"/>
    </source>
</evidence>
<feature type="transmembrane region" description="Helical" evidence="17">
    <location>
        <begin position="549"/>
        <end position="573"/>
    </location>
</feature>
<feature type="transmembrane region" description="Helical" evidence="17">
    <location>
        <begin position="420"/>
        <end position="443"/>
    </location>
</feature>
<evidence type="ECO:0000256" key="7">
    <source>
        <dbReference type="ARBA" id="ARBA00022692"/>
    </source>
</evidence>
<evidence type="ECO:0000256" key="5">
    <source>
        <dbReference type="ARBA" id="ARBA00022448"/>
    </source>
</evidence>
<keyword evidence="15 17" id="KW-0472">Membrane</keyword>
<feature type="transmembrane region" description="Helical" evidence="17">
    <location>
        <begin position="213"/>
        <end position="233"/>
    </location>
</feature>
<feature type="transmembrane region" description="Helical" evidence="17">
    <location>
        <begin position="47"/>
        <end position="74"/>
    </location>
</feature>
<dbReference type="InterPro" id="IPR003945">
    <property type="entry name" value="NU5C-like"/>
</dbReference>
<feature type="transmembrane region" description="Helical" evidence="17">
    <location>
        <begin position="491"/>
        <end position="513"/>
    </location>
</feature>
<dbReference type="GO" id="GO:0042773">
    <property type="term" value="P:ATP synthesis coupled electron transport"/>
    <property type="evidence" value="ECO:0007669"/>
    <property type="project" value="InterPro"/>
</dbReference>
<feature type="transmembrane region" description="Helical" evidence="17">
    <location>
        <begin position="86"/>
        <end position="104"/>
    </location>
</feature>
<evidence type="ECO:0000259" key="20">
    <source>
        <dbReference type="Pfam" id="PF06455"/>
    </source>
</evidence>
<geneLocation type="mitochondrion" evidence="21"/>
<keyword evidence="7 17" id="KW-0812">Transmembrane</keyword>
<keyword evidence="12 17" id="KW-0520">NAD</keyword>
<keyword evidence="8" id="KW-0999">Mitochondrion inner membrane</keyword>
<reference evidence="21" key="1">
    <citation type="journal article" date="2014" name="Mol. Biol. Evol.">
        <title>The evolutionary history of termites as inferred from 66 mitochondrial genomes.</title>
        <authorList>
            <person name="Bourguignon T."/>
            <person name="Lo N."/>
            <person name="Cameron S.L."/>
            <person name="Sobotnik J."/>
            <person name="Hayashi Y."/>
            <person name="Shigenobu S."/>
            <person name="Watanabe D."/>
            <person name="Roisin Y."/>
            <person name="Miura T."/>
            <person name="Evans T.A."/>
        </authorList>
    </citation>
    <scope>NUCLEOTIDE SEQUENCE</scope>
</reference>
<feature type="domain" description="NADH:quinone oxidoreductase/Mrp antiporter transmembrane" evidence="18">
    <location>
        <begin position="106"/>
        <end position="385"/>
    </location>
</feature>
<evidence type="ECO:0000256" key="4">
    <source>
        <dbReference type="ARBA" id="ARBA00021096"/>
    </source>
</evidence>
<feature type="transmembrane region" description="Helical" evidence="17">
    <location>
        <begin position="525"/>
        <end position="543"/>
    </location>
</feature>
<feature type="transmembrane region" description="Helical" evidence="17">
    <location>
        <begin position="110"/>
        <end position="130"/>
    </location>
</feature>
<evidence type="ECO:0000256" key="12">
    <source>
        <dbReference type="ARBA" id="ARBA00023027"/>
    </source>
</evidence>
<evidence type="ECO:0000256" key="13">
    <source>
        <dbReference type="ARBA" id="ARBA00023075"/>
    </source>
</evidence>
<evidence type="ECO:0000256" key="6">
    <source>
        <dbReference type="ARBA" id="ARBA00022660"/>
    </source>
</evidence>
<dbReference type="PANTHER" id="PTHR42829:SF2">
    <property type="entry name" value="NADH-UBIQUINONE OXIDOREDUCTASE CHAIN 5"/>
    <property type="match status" value="1"/>
</dbReference>